<dbReference type="PANTHER" id="PTHR12461">
    <property type="entry name" value="HYPOXIA-INDUCIBLE FACTOR 1 ALPHA INHIBITOR-RELATED"/>
    <property type="match status" value="1"/>
</dbReference>
<feature type="domain" description="JmjC" evidence="1">
    <location>
        <begin position="105"/>
        <end position="262"/>
    </location>
</feature>
<dbReference type="InterPro" id="IPR041667">
    <property type="entry name" value="Cupin_8"/>
</dbReference>
<reference evidence="2 3" key="1">
    <citation type="submission" date="2014-02" db="EMBL/GenBank/DDBJ databases">
        <title>The small core and large imbalanced accessory genome model reveals a collaborative survival strategy of Sorangium cellulosum strains in nature.</title>
        <authorList>
            <person name="Han K."/>
            <person name="Peng R."/>
            <person name="Blom J."/>
            <person name="Li Y.-Z."/>
        </authorList>
    </citation>
    <scope>NUCLEOTIDE SEQUENCE [LARGE SCALE GENOMIC DNA]</scope>
    <source>
        <strain evidence="2 3">So0011-07</strain>
    </source>
</reference>
<evidence type="ECO:0000313" key="3">
    <source>
        <dbReference type="Proteomes" id="UP000075635"/>
    </source>
</evidence>
<dbReference type="SUPFAM" id="SSF51197">
    <property type="entry name" value="Clavaminate synthase-like"/>
    <property type="match status" value="1"/>
</dbReference>
<proteinExistence type="predicted"/>
<dbReference type="SMART" id="SM00558">
    <property type="entry name" value="JmjC"/>
    <property type="match status" value="1"/>
</dbReference>
<dbReference type="PANTHER" id="PTHR12461:SF105">
    <property type="entry name" value="HYPOXIA-INDUCIBLE FACTOR 1-ALPHA INHIBITOR"/>
    <property type="match status" value="1"/>
</dbReference>
<dbReference type="Gene3D" id="2.60.120.650">
    <property type="entry name" value="Cupin"/>
    <property type="match status" value="1"/>
</dbReference>
<evidence type="ECO:0000259" key="1">
    <source>
        <dbReference type="PROSITE" id="PS51184"/>
    </source>
</evidence>
<protein>
    <submittedName>
        <fullName evidence="2">Cupin</fullName>
    </submittedName>
</protein>
<accession>A0A150RWF2</accession>
<name>A0A150RWF2_SORCE</name>
<dbReference type="Pfam" id="PF13621">
    <property type="entry name" value="Cupin_8"/>
    <property type="match status" value="1"/>
</dbReference>
<gene>
    <name evidence="2" type="ORF">BE17_45770</name>
</gene>
<sequence length="289" mass="32990">MQANTQASSTIERRAARPGVEFYRELERRGQPVVLTGAVDAWPARSKWSFDWFRATHGDVSAPVEWLRYHRSADGSVERVGRVEMMRVRDYMDALVADDGRLGGGYLIGRDLFGLLPGLLADADFPRLGVSDRVTERLIFIGPRGAFTQLHYDRANNLHAMLVGRKRWQLYAPNRTPELHPARYEYPYSVMSEDDLAPQGGDPERLPGGVRPDHDFILEQGEVLYLPYGWWHRVETLAPSIATNLWWLSWPLLAKHGPGLVRDIAAGRVRAKVRRYEQITAGRRYRNEA</sequence>
<comment type="caution">
    <text evidence="2">The sequence shown here is derived from an EMBL/GenBank/DDBJ whole genome shotgun (WGS) entry which is preliminary data.</text>
</comment>
<dbReference type="InterPro" id="IPR003347">
    <property type="entry name" value="JmjC_dom"/>
</dbReference>
<dbReference type="EMBL" id="JEMB01001903">
    <property type="protein sequence ID" value="KYF84554.1"/>
    <property type="molecule type" value="Genomic_DNA"/>
</dbReference>
<dbReference type="AlphaFoldDB" id="A0A150RWF2"/>
<dbReference type="PROSITE" id="PS51184">
    <property type="entry name" value="JMJC"/>
    <property type="match status" value="1"/>
</dbReference>
<evidence type="ECO:0000313" key="2">
    <source>
        <dbReference type="EMBL" id="KYF84554.1"/>
    </source>
</evidence>
<organism evidence="2 3">
    <name type="scientific">Sorangium cellulosum</name>
    <name type="common">Polyangium cellulosum</name>
    <dbReference type="NCBI Taxonomy" id="56"/>
    <lineage>
        <taxon>Bacteria</taxon>
        <taxon>Pseudomonadati</taxon>
        <taxon>Myxococcota</taxon>
        <taxon>Polyangia</taxon>
        <taxon>Polyangiales</taxon>
        <taxon>Polyangiaceae</taxon>
        <taxon>Sorangium</taxon>
    </lineage>
</organism>
<dbReference type="Proteomes" id="UP000075635">
    <property type="component" value="Unassembled WGS sequence"/>
</dbReference>